<evidence type="ECO:0000256" key="1">
    <source>
        <dbReference type="SAM" id="MobiDB-lite"/>
    </source>
</evidence>
<feature type="region of interest" description="Disordered" evidence="1">
    <location>
        <begin position="546"/>
        <end position="565"/>
    </location>
</feature>
<feature type="region of interest" description="Disordered" evidence="1">
    <location>
        <begin position="1003"/>
        <end position="1062"/>
    </location>
</feature>
<dbReference type="EMBL" id="CAOQHR010000006">
    <property type="protein sequence ID" value="CAI6336063.1"/>
    <property type="molecule type" value="Genomic_DNA"/>
</dbReference>
<evidence type="ECO:0000313" key="3">
    <source>
        <dbReference type="Proteomes" id="UP001152607"/>
    </source>
</evidence>
<feature type="compositionally biased region" description="Polar residues" evidence="1">
    <location>
        <begin position="441"/>
        <end position="453"/>
    </location>
</feature>
<sequence length="1311" mass="144680">MALHLPAHTTSTPAFHHRPWLHEILATHLHMGRTWLQAQAFSKETRPNPNPNREWAGIYEDNGSCLDIFVSEQQNTHRQVLQVIRENPLTLSDGEASVRASPDPDKHPASLFALGHYIALHTYTLQQTSYGPRRDKILIVPDTVTYLGKADLGDCSTIEPITKCEEVASALRGLHETRIALDRQCFFASKKPANIIMTPPQPNEGRAGQTQNTQVPFGTQMPPPSRTDQEDVVHLGTRRLEPVLAGTTRREELQSGVSQTKAKLLSMLQQAASRHEGPKVGKHHLPSKEAAPDSAEARNEMMDVDPAPTQRESFILADSSIEQIADGSVLTSSNEDELDNSVPTWLLPGSRPVCGSAKAHARQQEILMRPESWHKPGGRFKFPDANIPIEISAALMVKLRSSEEHVISSLDFMASQAPAGGADTTQDSIPARGSDPIRDPSPTQESDMISWATSPAPEPPQRVAQINMNLPPDSSMENRTSNSSEQKKALPSSPPEPAGVQGSDDEMEVDVPLGLGEELSVDMFRSGPPSEMVQVKETPYTKCKKIAPSLSQPEREPGDPYKGASSHSVAWVAGTYNDAQSPANFSSREARRDPVPADTAMDMISVNDKTMRIAEADTRSSSTSHMTTGFRADLKHEGGIEGGRSLCKSKEVKATAAKPVHVLRDAPLSVGVASTQVQVIEIDDSSSPPTKHSQPKRKLDHSPPSKRGIRGPKRREIKVSRRATCSPVRDVGARLREEKRKSLMSFREQRQFEATAANLPQSTRMVTSLDTEAGANSKYPLILGEDGEISTSPLEPSSVARNSSRHRTQTQMARGKDVTNTSFMSMQGRLEDINIDMDLYEYPNPDRPHETKRSSPLYMTIDGSNDPVSGHNNIPHSLSTTRQSTAQGMDSATTTIFHQFQVAYPGYTGDHKHFSNLCKKMISLDEDDRMVPKWLWDDYIIRNKTHYKPYADQCLTDGAEPEPYIRYYKDHVYDTMHKKGIIKTKETLLSALEELQTQSNSIRNSLRSFDAGSKPSEPKEELPSEPSRSSNGNLASAQPRSTSSIASPALNESPSQLIRSRNLDRDMILPRTANSIACESINTPVSRAKERIEEASNSPVPKTNPEKEPRRHSEYSQDPVDTPPSNSSATHKKKRRTLPSGWVPGLKSTATASSTSSPTPRPISRMDETFRTTSPVNLTSSIMKKPTDKPRVSSLFDNHPTTSEQRPPYQSLQSRPPFEASAFNRLSTTKVGLSSSSYDQKRPPQLHGKTGDTFRDFVLGMEGVTSFTGSTQIDPIMDWPDNLCVRPSIADVTGRGFAKKRYDVLEWGDVL</sequence>
<feature type="region of interest" description="Disordered" evidence="1">
    <location>
        <begin position="787"/>
        <end position="815"/>
    </location>
</feature>
<feature type="region of interest" description="Disordered" evidence="1">
    <location>
        <begin position="1089"/>
        <end position="1215"/>
    </location>
</feature>
<protein>
    <submittedName>
        <fullName evidence="2">Uncharacterized protein</fullName>
    </submittedName>
</protein>
<feature type="compositionally biased region" description="Basic and acidic residues" evidence="1">
    <location>
        <begin position="286"/>
        <end position="298"/>
    </location>
</feature>
<feature type="compositionally biased region" description="Polar residues" evidence="1">
    <location>
        <begin position="1195"/>
        <end position="1214"/>
    </location>
</feature>
<evidence type="ECO:0000313" key="2">
    <source>
        <dbReference type="EMBL" id="CAI6336063.1"/>
    </source>
</evidence>
<dbReference type="Proteomes" id="UP001152607">
    <property type="component" value="Unassembled WGS sequence"/>
</dbReference>
<feature type="region of interest" description="Disordered" evidence="1">
    <location>
        <begin position="680"/>
        <end position="718"/>
    </location>
</feature>
<proteinExistence type="predicted"/>
<feature type="region of interest" description="Disordered" evidence="1">
    <location>
        <begin position="271"/>
        <end position="298"/>
    </location>
</feature>
<feature type="region of interest" description="Disordered" evidence="1">
    <location>
        <begin position="417"/>
        <end position="506"/>
    </location>
</feature>
<comment type="caution">
    <text evidence="2">The sequence shown here is derived from an EMBL/GenBank/DDBJ whole genome shotgun (WGS) entry which is preliminary data.</text>
</comment>
<feature type="compositionally biased region" description="Polar residues" evidence="1">
    <location>
        <begin position="1171"/>
        <end position="1182"/>
    </location>
</feature>
<feature type="compositionally biased region" description="Polar residues" evidence="1">
    <location>
        <begin position="1031"/>
        <end position="1059"/>
    </location>
</feature>
<dbReference type="OrthoDB" id="3538943at2759"/>
<accession>A0A9W4XLJ5</accession>
<feature type="compositionally biased region" description="Polar residues" evidence="1">
    <location>
        <begin position="789"/>
        <end position="802"/>
    </location>
</feature>
<feature type="compositionally biased region" description="Basic residues" evidence="1">
    <location>
        <begin position="707"/>
        <end position="716"/>
    </location>
</feature>
<reference evidence="2" key="1">
    <citation type="submission" date="2023-01" db="EMBL/GenBank/DDBJ databases">
        <authorList>
            <person name="Van Ghelder C."/>
            <person name="Rancurel C."/>
        </authorList>
    </citation>
    <scope>NUCLEOTIDE SEQUENCE</scope>
    <source>
        <strain evidence="2">CNCM I-4278</strain>
    </source>
</reference>
<name>A0A9W4XLJ5_9PLEO</name>
<organism evidence="2 3">
    <name type="scientific">Periconia digitata</name>
    <dbReference type="NCBI Taxonomy" id="1303443"/>
    <lineage>
        <taxon>Eukaryota</taxon>
        <taxon>Fungi</taxon>
        <taxon>Dikarya</taxon>
        <taxon>Ascomycota</taxon>
        <taxon>Pezizomycotina</taxon>
        <taxon>Dothideomycetes</taxon>
        <taxon>Pleosporomycetidae</taxon>
        <taxon>Pleosporales</taxon>
        <taxon>Massarineae</taxon>
        <taxon>Periconiaceae</taxon>
        <taxon>Periconia</taxon>
    </lineage>
</organism>
<feature type="compositionally biased region" description="Polar residues" evidence="1">
    <location>
        <begin position="475"/>
        <end position="484"/>
    </location>
</feature>
<gene>
    <name evidence="2" type="ORF">PDIGIT_LOCUS9153</name>
</gene>
<feature type="compositionally biased region" description="Basic and acidic residues" evidence="1">
    <location>
        <begin position="1104"/>
        <end position="1115"/>
    </location>
</feature>
<feature type="compositionally biased region" description="Low complexity" evidence="1">
    <location>
        <begin position="1148"/>
        <end position="1158"/>
    </location>
</feature>
<keyword evidence="3" id="KW-1185">Reference proteome</keyword>